<dbReference type="PROSITE" id="PS50109">
    <property type="entry name" value="HIS_KIN"/>
    <property type="match status" value="1"/>
</dbReference>
<dbReference type="EC" id="2.7.13.3" evidence="2"/>
<dbReference type="InterPro" id="IPR005467">
    <property type="entry name" value="His_kinase_dom"/>
</dbReference>
<dbReference type="Proteomes" id="UP000830198">
    <property type="component" value="Chromosome"/>
</dbReference>
<dbReference type="SUPFAM" id="SSF63829">
    <property type="entry name" value="Calcium-dependent phosphotriesterase"/>
    <property type="match status" value="2"/>
</dbReference>
<dbReference type="SUPFAM" id="SSF55874">
    <property type="entry name" value="ATPase domain of HSP90 chaperone/DNA topoisomerase II/histidine kinase"/>
    <property type="match status" value="1"/>
</dbReference>
<dbReference type="Pfam" id="PF02518">
    <property type="entry name" value="HATPase_c"/>
    <property type="match status" value="1"/>
</dbReference>
<dbReference type="SUPFAM" id="SSF47384">
    <property type="entry name" value="Homodimeric domain of signal transducing histidine kinase"/>
    <property type="match status" value="1"/>
</dbReference>
<evidence type="ECO:0000256" key="1">
    <source>
        <dbReference type="ARBA" id="ARBA00000085"/>
    </source>
</evidence>
<sequence length="1087" mass="123448">MCKPRYSEQGQWHSTPRFYFQIRLWLLICLLAGGTGRASGQLYYFRHYQVENGLSNNAVICSLQDSRGFMWFGTKDGLNRFDGYTFKVFRHNPKDSSSIGSNFIHALYEGPDGTLWVGTENGLYSYNNSTESFLFMGLAPRGQIRAIQGDSTGNIWFVSGFSLFRYHPARRQLQYFSTDSFFEVSSLCLSPDGNIWAATIDGYLQQYDAHTGTFRAYDMFSHSKPPVSRWIEKISSTRDGSILVGTANQGVKRFNIASGAYADILAYNDDRTDIFVRNFLQTADHEYWIATETGIFIYNTLTGKAKNLRKMYNDPYSISDNAVYTFCRDKEGGIWAGTYFGGVNYYPTQYTPFRKYFPKTGENSLSGNVVREIHADRYNNLWIGTEDAGLNRLDPATQTFTHFQPGGAAGSISYTNIHGLLLDGDELWLGTFEHGLDVLNTRTGKVTRRFNMQSGLSALQSNFIYCIYHPPGGPIMLGTTRGAYQYDKSRNDFALFTGLPLVNWYSCLLQDRSGVFWAGTYGSGIHFYDPATGKKGNFRYAENDTTSLSSDRINSIFEDTKGQLWFATEGGLCRYNRARNNFTRYTTENGFPSNFMLSILEDKQANLWISTSRGLSCFNPRNGIVKTYTRANGLLSDQFNFNSAYKDASGRMYFGSGKGFISFNPDEFVQNTYVGPVYITGFQVNNRELPIAAKGSPLQRSVTSTGRIVLNYHQSTFSIDFALLSYTAPEIAEYAYKMENLDKNWTYLKTNRKAYFTELAPGTYTFRVKARNSGGVWPATATTLIIEIMPPWWRSWWALVLYAVLATCIIWYIIRNYHQRIEAKNRRKIELFEAAKEKEVFKAKIEFFTNVAHEIKTPLTLIKAPLEKVIRKAGHIPEIKDSLAIMERNTNRLVGLTGQLLDFRQTELNGYSLSFVKANIPDLLEEMYTGFKTLAEQRQLELSLERPAELYAYVDIEAFNKILSNLIGNAVKYAATMAGIRLHISPDDDNYFIIEVSNDGHLIPEEMKEKIFEPFFRLKETEMQKGTGIGLALSRSLAVLHKGTLTLQTGHQQLNVFVLRVPVHQEIEFNLQPGRTNKSVTATNQTP</sequence>
<dbReference type="Gene3D" id="2.60.40.10">
    <property type="entry name" value="Immunoglobulins"/>
    <property type="match status" value="1"/>
</dbReference>
<dbReference type="SMART" id="SM00387">
    <property type="entry name" value="HATPase_c"/>
    <property type="match status" value="1"/>
</dbReference>
<dbReference type="Gene3D" id="1.10.287.130">
    <property type="match status" value="1"/>
</dbReference>
<dbReference type="Pfam" id="PF07495">
    <property type="entry name" value="Y_Y_Y"/>
    <property type="match status" value="1"/>
</dbReference>
<dbReference type="GO" id="GO:0005524">
    <property type="term" value="F:ATP binding"/>
    <property type="evidence" value="ECO:0007669"/>
    <property type="project" value="UniProtKB-KW"/>
</dbReference>
<comment type="catalytic activity">
    <reaction evidence="1">
        <text>ATP + protein L-histidine = ADP + protein N-phospho-L-histidine.</text>
        <dbReference type="EC" id="2.7.13.3"/>
    </reaction>
</comment>
<dbReference type="Gene3D" id="3.30.565.10">
    <property type="entry name" value="Histidine kinase-like ATPase, C-terminal domain"/>
    <property type="match status" value="1"/>
</dbReference>
<dbReference type="PANTHER" id="PTHR43547:SF2">
    <property type="entry name" value="HYBRID SIGNAL TRANSDUCTION HISTIDINE KINASE C"/>
    <property type="match status" value="1"/>
</dbReference>
<dbReference type="EMBL" id="CP095855">
    <property type="protein sequence ID" value="UPK67000.1"/>
    <property type="molecule type" value="Genomic_DNA"/>
</dbReference>
<dbReference type="InterPro" id="IPR015943">
    <property type="entry name" value="WD40/YVTN_repeat-like_dom_sf"/>
</dbReference>
<dbReference type="InterPro" id="IPR004358">
    <property type="entry name" value="Sig_transdc_His_kin-like_C"/>
</dbReference>
<evidence type="ECO:0000313" key="6">
    <source>
        <dbReference type="EMBL" id="UPK67000.1"/>
    </source>
</evidence>
<keyword evidence="4" id="KW-1133">Transmembrane helix</keyword>
<evidence type="ECO:0000256" key="4">
    <source>
        <dbReference type="SAM" id="Phobius"/>
    </source>
</evidence>
<dbReference type="InterPro" id="IPR036890">
    <property type="entry name" value="HATPase_C_sf"/>
</dbReference>
<dbReference type="InterPro" id="IPR011110">
    <property type="entry name" value="Reg_prop"/>
</dbReference>
<evidence type="ECO:0000256" key="3">
    <source>
        <dbReference type="ARBA" id="ARBA00022553"/>
    </source>
</evidence>
<reference evidence="6 7" key="1">
    <citation type="submission" date="2022-04" db="EMBL/GenBank/DDBJ databases">
        <title>The arsenic-methylating capacity of Chitinophaga filiformis YT5 during chitin decomposition.</title>
        <authorList>
            <person name="Chen G."/>
            <person name="Liang Y."/>
        </authorList>
    </citation>
    <scope>NUCLEOTIDE SEQUENCE [LARGE SCALE GENOMIC DNA]</scope>
    <source>
        <strain evidence="6 7">YT5</strain>
    </source>
</reference>
<keyword evidence="6" id="KW-0547">Nucleotide-binding</keyword>
<dbReference type="InterPro" id="IPR003594">
    <property type="entry name" value="HATPase_dom"/>
</dbReference>
<keyword evidence="4" id="KW-0472">Membrane</keyword>
<evidence type="ECO:0000256" key="2">
    <source>
        <dbReference type="ARBA" id="ARBA00012438"/>
    </source>
</evidence>
<organism evidence="6 7">
    <name type="scientific">Chitinophaga filiformis</name>
    <name type="common">Myxococcus filiformis</name>
    <name type="synonym">Flexibacter filiformis</name>
    <dbReference type="NCBI Taxonomy" id="104663"/>
    <lineage>
        <taxon>Bacteria</taxon>
        <taxon>Pseudomonadati</taxon>
        <taxon>Bacteroidota</taxon>
        <taxon>Chitinophagia</taxon>
        <taxon>Chitinophagales</taxon>
        <taxon>Chitinophagaceae</taxon>
        <taxon>Chitinophaga</taxon>
    </lineage>
</organism>
<feature type="transmembrane region" description="Helical" evidence="4">
    <location>
        <begin position="796"/>
        <end position="814"/>
    </location>
</feature>
<dbReference type="Gene3D" id="2.130.10.10">
    <property type="entry name" value="YVTN repeat-like/Quinoprotein amine dehydrogenase"/>
    <property type="match status" value="2"/>
</dbReference>
<dbReference type="Pfam" id="PF07494">
    <property type="entry name" value="Reg_prop"/>
    <property type="match status" value="5"/>
</dbReference>
<dbReference type="PRINTS" id="PR00344">
    <property type="entry name" value="BCTRLSENSOR"/>
</dbReference>
<dbReference type="SMART" id="SM00388">
    <property type="entry name" value="HisKA"/>
    <property type="match status" value="1"/>
</dbReference>
<dbReference type="InterPro" id="IPR011123">
    <property type="entry name" value="Y_Y_Y"/>
</dbReference>
<dbReference type="InterPro" id="IPR003661">
    <property type="entry name" value="HisK_dim/P_dom"/>
</dbReference>
<feature type="domain" description="Histidine kinase" evidence="5">
    <location>
        <begin position="850"/>
        <end position="1065"/>
    </location>
</feature>
<accession>A0ABY4HTS6</accession>
<gene>
    <name evidence="6" type="ORF">MYF79_18835</name>
</gene>
<protein>
    <recommendedName>
        <fullName evidence="2">histidine kinase</fullName>
        <ecNumber evidence="2">2.7.13.3</ecNumber>
    </recommendedName>
</protein>
<evidence type="ECO:0000259" key="5">
    <source>
        <dbReference type="PROSITE" id="PS50109"/>
    </source>
</evidence>
<dbReference type="Pfam" id="PF00512">
    <property type="entry name" value="HisKA"/>
    <property type="match status" value="1"/>
</dbReference>
<dbReference type="RefSeq" id="WP_247809193.1">
    <property type="nucleotide sequence ID" value="NZ_CP095855.1"/>
</dbReference>
<evidence type="ECO:0000313" key="7">
    <source>
        <dbReference type="Proteomes" id="UP000830198"/>
    </source>
</evidence>
<name>A0ABY4HTS6_CHIFI</name>
<keyword evidence="4" id="KW-0812">Transmembrane</keyword>
<keyword evidence="3" id="KW-0597">Phosphoprotein</keyword>
<keyword evidence="7" id="KW-1185">Reference proteome</keyword>
<keyword evidence="6" id="KW-0067">ATP-binding</keyword>
<dbReference type="PANTHER" id="PTHR43547">
    <property type="entry name" value="TWO-COMPONENT HISTIDINE KINASE"/>
    <property type="match status" value="1"/>
</dbReference>
<dbReference type="CDD" id="cd00082">
    <property type="entry name" value="HisKA"/>
    <property type="match status" value="1"/>
</dbReference>
<dbReference type="InterPro" id="IPR013783">
    <property type="entry name" value="Ig-like_fold"/>
</dbReference>
<dbReference type="InterPro" id="IPR036097">
    <property type="entry name" value="HisK_dim/P_sf"/>
</dbReference>
<proteinExistence type="predicted"/>